<dbReference type="EMBL" id="ABJB010903478">
    <property type="status" value="NOT_ANNOTATED_CDS"/>
    <property type="molecule type" value="Genomic_DNA"/>
</dbReference>
<dbReference type="AlphaFoldDB" id="B7P509"/>
<proteinExistence type="predicted"/>
<dbReference type="PaxDb" id="6945-B7P509"/>
<keyword evidence="4" id="KW-1185">Reference proteome</keyword>
<dbReference type="HOGENOM" id="CLU_2415703_0_0_1"/>
<dbReference type="InParanoid" id="B7P509"/>
<dbReference type="Proteomes" id="UP000001555">
    <property type="component" value="Unassembled WGS sequence"/>
</dbReference>
<name>B7P509_IXOSC</name>
<dbReference type="EnsemblMetazoa" id="ISCW001375-RA">
    <property type="protein sequence ID" value="ISCW001375-PA"/>
    <property type="gene ID" value="ISCW001375"/>
</dbReference>
<reference evidence="3" key="2">
    <citation type="submission" date="2020-05" db="UniProtKB">
        <authorList>
            <consortium name="EnsemblMetazoa"/>
        </authorList>
    </citation>
    <scope>IDENTIFICATION</scope>
    <source>
        <strain evidence="3">wikel</strain>
    </source>
</reference>
<evidence type="ECO:0000256" key="1">
    <source>
        <dbReference type="SAM" id="MobiDB-lite"/>
    </source>
</evidence>
<feature type="region of interest" description="Disordered" evidence="1">
    <location>
        <begin position="1"/>
        <end position="29"/>
    </location>
</feature>
<evidence type="ECO:0000313" key="2">
    <source>
        <dbReference type="EMBL" id="EEC01681.1"/>
    </source>
</evidence>
<gene>
    <name evidence="2" type="ORF">IscW_ISCW001375</name>
</gene>
<dbReference type="VEuPathDB" id="VectorBase:ISCW001375"/>
<organism>
    <name type="scientific">Ixodes scapularis</name>
    <name type="common">Black-legged tick</name>
    <name type="synonym">Deer tick</name>
    <dbReference type="NCBI Taxonomy" id="6945"/>
    <lineage>
        <taxon>Eukaryota</taxon>
        <taxon>Metazoa</taxon>
        <taxon>Ecdysozoa</taxon>
        <taxon>Arthropoda</taxon>
        <taxon>Chelicerata</taxon>
        <taxon>Arachnida</taxon>
        <taxon>Acari</taxon>
        <taxon>Parasitiformes</taxon>
        <taxon>Ixodida</taxon>
        <taxon>Ixodoidea</taxon>
        <taxon>Ixodidae</taxon>
        <taxon>Ixodinae</taxon>
        <taxon>Ixodes</taxon>
    </lineage>
</organism>
<dbReference type="EMBL" id="DS638128">
    <property type="protein sequence ID" value="EEC01681.1"/>
    <property type="molecule type" value="Genomic_DNA"/>
</dbReference>
<evidence type="ECO:0000313" key="3">
    <source>
        <dbReference type="EnsemblMetazoa" id="ISCW001375-PA"/>
    </source>
</evidence>
<sequence length="92" mass="10101">MPTQAGLGTPRTGMTTGVPAVNADPHNKTSHRKMKIFAAAELAAVNPLRGNSCISRLEFFPLLCLTRNLLKIHARQVRYCTPPCLERSDGNR</sequence>
<reference evidence="2 4" key="1">
    <citation type="submission" date="2008-03" db="EMBL/GenBank/DDBJ databases">
        <title>Annotation of Ixodes scapularis.</title>
        <authorList>
            <consortium name="Ixodes scapularis Genome Project Consortium"/>
            <person name="Caler E."/>
            <person name="Hannick L.I."/>
            <person name="Bidwell S."/>
            <person name="Joardar V."/>
            <person name="Thiagarajan M."/>
            <person name="Amedeo P."/>
            <person name="Galinsky K.J."/>
            <person name="Schobel S."/>
            <person name="Inman J."/>
            <person name="Hostetler J."/>
            <person name="Miller J."/>
            <person name="Hammond M."/>
            <person name="Megy K."/>
            <person name="Lawson D."/>
            <person name="Kodira C."/>
            <person name="Sutton G."/>
            <person name="Meyer J."/>
            <person name="Hill C.A."/>
            <person name="Birren B."/>
            <person name="Nene V."/>
            <person name="Collins F."/>
            <person name="Alarcon-Chaidez F."/>
            <person name="Wikel S."/>
            <person name="Strausberg R."/>
        </authorList>
    </citation>
    <scope>NUCLEOTIDE SEQUENCE [LARGE SCALE GENOMIC DNA]</scope>
    <source>
        <strain evidence="4">Wikel</strain>
        <strain evidence="2">Wikel colony</strain>
    </source>
</reference>
<protein>
    <submittedName>
        <fullName evidence="2 3">Uncharacterized protein</fullName>
    </submittedName>
</protein>
<accession>B7P509</accession>
<dbReference type="VEuPathDB" id="VectorBase:ISCI001375"/>
<evidence type="ECO:0000313" key="4">
    <source>
        <dbReference type="Proteomes" id="UP000001555"/>
    </source>
</evidence>